<dbReference type="STRING" id="224129.A0A1W4X4J1"/>
<dbReference type="SUPFAM" id="SSF53448">
    <property type="entry name" value="Nucleotide-diphospho-sugar transferases"/>
    <property type="match status" value="1"/>
</dbReference>
<proteinExistence type="inferred from homology"/>
<dbReference type="InterPro" id="IPR050757">
    <property type="entry name" value="Collagen_mod_GT25"/>
</dbReference>
<dbReference type="Gene3D" id="3.90.550.10">
    <property type="entry name" value="Spore Coat Polysaccharide Biosynthesis Protein SpsA, Chain A"/>
    <property type="match status" value="1"/>
</dbReference>
<feature type="chain" id="PRO_5010743778" evidence="4">
    <location>
        <begin position="23"/>
        <end position="299"/>
    </location>
</feature>
<dbReference type="KEGG" id="apln:108738352"/>
<name>A0A1W4X4J1_AGRPL</name>
<dbReference type="PANTHER" id="PTHR10730:SF53">
    <property type="entry name" value="GLYCOSYLTRANSFERASE 25 FAMILY MEMBER"/>
    <property type="match status" value="1"/>
</dbReference>
<dbReference type="PANTHER" id="PTHR10730">
    <property type="entry name" value="PROCOLLAGEN-LYSINE,2-OXOGLUTARATE 5-DIOXYGENASE/GLYCOSYLTRANSFERASE 25 FAMILY MEMBER"/>
    <property type="match status" value="1"/>
</dbReference>
<sequence>MNGLKFNFLSIILCVCVISVLCSNLKAPTVVISILARNKAHTLPYFLTLLGKLNYPKDRIALWIRSDHNIDQTVQILNKWVKFEKSQYHMVDFQYDIDEAGFSDEINVNHWSNTRYYHVMNLRQTALDVARKVWADYIWMLDTDVFLTDPNVLLHLVSKNVTIVAPMLKSVSKYSNFWCGMTENYYYQRTEDYEPILDRKKVGCFEVPMVHSSILVDLRKTESDRLTYRPEEVAEYNGPHDDVIVFAASAMVNGIAMNICNDRQYGFIMVPLGEDYSDLTFDFEQLSGLKIEVRNTNIY</sequence>
<dbReference type="InParanoid" id="A0A1W4X4J1"/>
<keyword evidence="4" id="KW-0732">Signal</keyword>
<evidence type="ECO:0000256" key="3">
    <source>
        <dbReference type="ARBA" id="ARBA00022679"/>
    </source>
</evidence>
<reference evidence="6" key="1">
    <citation type="submission" date="2025-08" db="UniProtKB">
        <authorList>
            <consortium name="RefSeq"/>
        </authorList>
    </citation>
    <scope>IDENTIFICATION</scope>
    <source>
        <tissue evidence="6">Entire body</tissue>
    </source>
</reference>
<dbReference type="RefSeq" id="XP_018327250.1">
    <property type="nucleotide sequence ID" value="XM_018471748.1"/>
</dbReference>
<keyword evidence="3" id="KW-0808">Transferase</keyword>
<dbReference type="GO" id="GO:0050211">
    <property type="term" value="F:procollagen galactosyltransferase activity"/>
    <property type="evidence" value="ECO:0007669"/>
    <property type="project" value="TreeGrafter"/>
</dbReference>
<evidence type="ECO:0000256" key="2">
    <source>
        <dbReference type="ARBA" id="ARBA00022676"/>
    </source>
</evidence>
<dbReference type="InterPro" id="IPR029044">
    <property type="entry name" value="Nucleotide-diphossugar_trans"/>
</dbReference>
<protein>
    <submittedName>
        <fullName evidence="6">Glycosyltransferase 25 family member</fullName>
    </submittedName>
</protein>
<dbReference type="OrthoDB" id="47375at2759"/>
<keyword evidence="2" id="KW-0328">Glycosyltransferase</keyword>
<dbReference type="AlphaFoldDB" id="A0A1W4X4J1"/>
<feature type="signal peptide" evidence="4">
    <location>
        <begin position="1"/>
        <end position="22"/>
    </location>
</feature>
<gene>
    <name evidence="6" type="primary">LOC108738352</name>
</gene>
<organism evidence="5 6">
    <name type="scientific">Agrilus planipennis</name>
    <name type="common">Emerald ash borer</name>
    <name type="synonym">Agrilus marcopoli</name>
    <dbReference type="NCBI Taxonomy" id="224129"/>
    <lineage>
        <taxon>Eukaryota</taxon>
        <taxon>Metazoa</taxon>
        <taxon>Ecdysozoa</taxon>
        <taxon>Arthropoda</taxon>
        <taxon>Hexapoda</taxon>
        <taxon>Insecta</taxon>
        <taxon>Pterygota</taxon>
        <taxon>Neoptera</taxon>
        <taxon>Endopterygota</taxon>
        <taxon>Coleoptera</taxon>
        <taxon>Polyphaga</taxon>
        <taxon>Elateriformia</taxon>
        <taxon>Buprestoidea</taxon>
        <taxon>Buprestidae</taxon>
        <taxon>Agrilinae</taxon>
        <taxon>Agrilus</taxon>
    </lineage>
</organism>
<comment type="similarity">
    <text evidence="1">Belongs to the glycosyltransferase 25 family.</text>
</comment>
<accession>A0A1W4X4J1</accession>
<dbReference type="Proteomes" id="UP000192223">
    <property type="component" value="Unplaced"/>
</dbReference>
<evidence type="ECO:0000256" key="4">
    <source>
        <dbReference type="SAM" id="SignalP"/>
    </source>
</evidence>
<keyword evidence="5" id="KW-1185">Reference proteome</keyword>
<evidence type="ECO:0000256" key="1">
    <source>
        <dbReference type="ARBA" id="ARBA00006721"/>
    </source>
</evidence>
<evidence type="ECO:0000313" key="5">
    <source>
        <dbReference type="Proteomes" id="UP000192223"/>
    </source>
</evidence>
<dbReference type="GeneID" id="108738352"/>
<evidence type="ECO:0000313" key="6">
    <source>
        <dbReference type="RefSeq" id="XP_018327250.1"/>
    </source>
</evidence>